<name>A0A4D6MIV3_VIGUN</name>
<evidence type="ECO:0000313" key="3">
    <source>
        <dbReference type="Proteomes" id="UP000501690"/>
    </source>
</evidence>
<organism evidence="2 3">
    <name type="scientific">Vigna unguiculata</name>
    <name type="common">Cowpea</name>
    <dbReference type="NCBI Taxonomy" id="3917"/>
    <lineage>
        <taxon>Eukaryota</taxon>
        <taxon>Viridiplantae</taxon>
        <taxon>Streptophyta</taxon>
        <taxon>Embryophyta</taxon>
        <taxon>Tracheophyta</taxon>
        <taxon>Spermatophyta</taxon>
        <taxon>Magnoliopsida</taxon>
        <taxon>eudicotyledons</taxon>
        <taxon>Gunneridae</taxon>
        <taxon>Pentapetalae</taxon>
        <taxon>rosids</taxon>
        <taxon>fabids</taxon>
        <taxon>Fabales</taxon>
        <taxon>Fabaceae</taxon>
        <taxon>Papilionoideae</taxon>
        <taxon>50 kb inversion clade</taxon>
        <taxon>NPAAA clade</taxon>
        <taxon>indigoferoid/millettioid clade</taxon>
        <taxon>Phaseoleae</taxon>
        <taxon>Vigna</taxon>
    </lineage>
</organism>
<feature type="region of interest" description="Disordered" evidence="1">
    <location>
        <begin position="30"/>
        <end position="52"/>
    </location>
</feature>
<reference evidence="2 3" key="1">
    <citation type="submission" date="2019-04" db="EMBL/GenBank/DDBJ databases">
        <title>An improved genome assembly and genetic linkage map for asparagus bean, Vigna unguiculata ssp. sesquipedialis.</title>
        <authorList>
            <person name="Xia Q."/>
            <person name="Zhang R."/>
            <person name="Dong Y."/>
        </authorList>
    </citation>
    <scope>NUCLEOTIDE SEQUENCE [LARGE SCALE GENOMIC DNA]</scope>
    <source>
        <tissue evidence="2">Leaf</tissue>
    </source>
</reference>
<proteinExistence type="predicted"/>
<feature type="compositionally biased region" description="Polar residues" evidence="1">
    <location>
        <begin position="30"/>
        <end position="40"/>
    </location>
</feature>
<evidence type="ECO:0000313" key="2">
    <source>
        <dbReference type="EMBL" id="QCE00651.1"/>
    </source>
</evidence>
<gene>
    <name evidence="2" type="ORF">DEO72_LG7g1941</name>
</gene>
<keyword evidence="3" id="KW-1185">Reference proteome</keyword>
<accession>A0A4D6MIV3</accession>
<dbReference type="EMBL" id="CP039351">
    <property type="protein sequence ID" value="QCE00651.1"/>
    <property type="molecule type" value="Genomic_DNA"/>
</dbReference>
<sequence length="175" mass="20156">MSSTSFSVLGRGSWVRVESIDVMNFKTSTFRPTSASSSGRRSYEPANSDVVDRSTSTVDNNMVIGKVVDQMRVAVAGGTRATMRANSSADIPKSTLSYDWMDKSVLEHRSWFKFNATLHFYLKVIIFWPMWIWTWRFNCGSYYPHTWCAWAERMSRKNFSSFILIFSPGCMFYPI</sequence>
<protein>
    <submittedName>
        <fullName evidence="2">Uncharacterized protein</fullName>
    </submittedName>
</protein>
<evidence type="ECO:0000256" key="1">
    <source>
        <dbReference type="SAM" id="MobiDB-lite"/>
    </source>
</evidence>
<dbReference type="AlphaFoldDB" id="A0A4D6MIV3"/>
<dbReference type="Proteomes" id="UP000501690">
    <property type="component" value="Linkage Group LG7"/>
</dbReference>